<feature type="repeat" description="TNFR-Cys" evidence="2">
    <location>
        <begin position="64"/>
        <end position="107"/>
    </location>
</feature>
<evidence type="ECO:0000256" key="3">
    <source>
        <dbReference type="SAM" id="MobiDB-lite"/>
    </source>
</evidence>
<evidence type="ECO:0008006" key="9">
    <source>
        <dbReference type="Google" id="ProtNLM"/>
    </source>
</evidence>
<evidence type="ECO:0000259" key="5">
    <source>
        <dbReference type="PROSITE" id="PS50050"/>
    </source>
</evidence>
<keyword evidence="4" id="KW-1133">Transmembrane helix</keyword>
<feature type="compositionally biased region" description="Low complexity" evidence="3">
    <location>
        <begin position="210"/>
        <end position="219"/>
    </location>
</feature>
<reference evidence="7 8" key="1">
    <citation type="journal article" date="2017" name="PLoS Biol.">
        <title>The sea cucumber genome provides insights into morphological evolution and visceral regeneration.</title>
        <authorList>
            <person name="Zhang X."/>
            <person name="Sun L."/>
            <person name="Yuan J."/>
            <person name="Sun Y."/>
            <person name="Gao Y."/>
            <person name="Zhang L."/>
            <person name="Li S."/>
            <person name="Dai H."/>
            <person name="Hamel J.F."/>
            <person name="Liu C."/>
            <person name="Yu Y."/>
            <person name="Liu S."/>
            <person name="Lin W."/>
            <person name="Guo K."/>
            <person name="Jin S."/>
            <person name="Xu P."/>
            <person name="Storey K.B."/>
            <person name="Huan P."/>
            <person name="Zhang T."/>
            <person name="Zhou Y."/>
            <person name="Zhang J."/>
            <person name="Lin C."/>
            <person name="Li X."/>
            <person name="Xing L."/>
            <person name="Huo D."/>
            <person name="Sun M."/>
            <person name="Wang L."/>
            <person name="Mercier A."/>
            <person name="Li F."/>
            <person name="Yang H."/>
            <person name="Xiang J."/>
        </authorList>
    </citation>
    <scope>NUCLEOTIDE SEQUENCE [LARGE SCALE GENOMIC DNA]</scope>
    <source>
        <strain evidence="7">Shaxun</strain>
        <tissue evidence="7">Muscle</tissue>
    </source>
</reference>
<accession>A0A2G8LKJ8</accession>
<evidence type="ECO:0000256" key="2">
    <source>
        <dbReference type="PROSITE-ProRule" id="PRU00206"/>
    </source>
</evidence>
<organism evidence="7 8">
    <name type="scientific">Stichopus japonicus</name>
    <name type="common">Sea cucumber</name>
    <dbReference type="NCBI Taxonomy" id="307972"/>
    <lineage>
        <taxon>Eukaryota</taxon>
        <taxon>Metazoa</taxon>
        <taxon>Echinodermata</taxon>
        <taxon>Eleutherozoa</taxon>
        <taxon>Echinozoa</taxon>
        <taxon>Holothuroidea</taxon>
        <taxon>Aspidochirotacea</taxon>
        <taxon>Aspidochirotida</taxon>
        <taxon>Stichopodidae</taxon>
        <taxon>Apostichopus</taxon>
    </lineage>
</organism>
<feature type="region of interest" description="Disordered" evidence="3">
    <location>
        <begin position="210"/>
        <end position="257"/>
    </location>
</feature>
<dbReference type="Pfam" id="PF02494">
    <property type="entry name" value="HYR"/>
    <property type="match status" value="1"/>
</dbReference>
<dbReference type="Proteomes" id="UP000230750">
    <property type="component" value="Unassembled WGS sequence"/>
</dbReference>
<dbReference type="PROSITE" id="PS50050">
    <property type="entry name" value="TNFR_NGFR_2"/>
    <property type="match status" value="1"/>
</dbReference>
<dbReference type="InterPro" id="IPR003410">
    <property type="entry name" value="HYR_dom"/>
</dbReference>
<sequence>MNTLYIFSLQFIASADIRVIGQECQRSETRLTYTEAGCASGPQTHDFCSPGQKLANRCEGECNYCGRGEYQNEFTDCSTCLKCTTEEDCCEGQEIITRCSSVRNAVCGCPPCTTITCPPSTTPDLPVEPSFQQNCPSNITIEAEEGATGSTVTWTEPVVSNASSAVQSHYPGSIFRIGYTDVFYAFSGSTGNMITCSFMINVKEAPRTTSTVDPVSTTTEQPEISSRCVNPVPTTTDPPDPVPTTLNRTDPVPTTLDQTGSGRNVCCVLLQIITPVFVLVLVIGGGLISWLYKCHRDKNDEGDCGAQPRQANGNPIDDVDQVDNNCNDNGDPEHRHLLGAEGNGTTEPDNPQGANDKSEGNAEAPLVVGVPNDKD</sequence>
<dbReference type="STRING" id="307972.A0A2G8LKJ8"/>
<dbReference type="PANTHER" id="PTHR24273:SF32">
    <property type="entry name" value="HYALIN"/>
    <property type="match status" value="1"/>
</dbReference>
<feature type="domain" description="TNFR-Cys" evidence="5">
    <location>
        <begin position="64"/>
        <end position="107"/>
    </location>
</feature>
<dbReference type="EMBL" id="MRZV01000047">
    <property type="protein sequence ID" value="PIK60786.1"/>
    <property type="molecule type" value="Genomic_DNA"/>
</dbReference>
<feature type="disulfide bond" evidence="2">
    <location>
        <begin position="89"/>
        <end position="107"/>
    </location>
</feature>
<dbReference type="InterPro" id="IPR001368">
    <property type="entry name" value="TNFR/NGFR_Cys_rich_reg"/>
</dbReference>
<feature type="compositionally biased region" description="Polar residues" evidence="3">
    <location>
        <begin position="343"/>
        <end position="355"/>
    </location>
</feature>
<evidence type="ECO:0000256" key="1">
    <source>
        <dbReference type="ARBA" id="ARBA00022737"/>
    </source>
</evidence>
<dbReference type="OrthoDB" id="10672839at2759"/>
<gene>
    <name evidence="7" type="ORF">BSL78_02266</name>
</gene>
<keyword evidence="4" id="KW-0812">Transmembrane</keyword>
<keyword evidence="1" id="KW-0677">Repeat</keyword>
<evidence type="ECO:0000313" key="7">
    <source>
        <dbReference type="EMBL" id="PIK60786.1"/>
    </source>
</evidence>
<protein>
    <recommendedName>
        <fullName evidence="9">HYR domain-containing protein</fullName>
    </recommendedName>
</protein>
<feature type="domain" description="HYR" evidence="6">
    <location>
        <begin position="125"/>
        <end position="204"/>
    </location>
</feature>
<keyword evidence="8" id="KW-1185">Reference proteome</keyword>
<feature type="disulfide bond" evidence="2">
    <location>
        <begin position="65"/>
        <end position="80"/>
    </location>
</feature>
<dbReference type="PROSITE" id="PS50825">
    <property type="entry name" value="HYR"/>
    <property type="match status" value="1"/>
</dbReference>
<evidence type="ECO:0000313" key="8">
    <source>
        <dbReference type="Proteomes" id="UP000230750"/>
    </source>
</evidence>
<evidence type="ECO:0000256" key="4">
    <source>
        <dbReference type="SAM" id="Phobius"/>
    </source>
</evidence>
<evidence type="ECO:0000259" key="6">
    <source>
        <dbReference type="PROSITE" id="PS50825"/>
    </source>
</evidence>
<name>A0A2G8LKJ8_STIJA</name>
<dbReference type="PANTHER" id="PTHR24273">
    <property type="entry name" value="FI04643P-RELATED"/>
    <property type="match status" value="1"/>
</dbReference>
<keyword evidence="4" id="KW-0472">Membrane</keyword>
<comment type="caution">
    <text evidence="7">The sequence shown here is derived from an EMBL/GenBank/DDBJ whole genome shotgun (WGS) entry which is preliminary data.</text>
</comment>
<feature type="region of interest" description="Disordered" evidence="3">
    <location>
        <begin position="301"/>
        <end position="375"/>
    </location>
</feature>
<dbReference type="CDD" id="cd00185">
    <property type="entry name" value="TNFRSF"/>
    <property type="match status" value="1"/>
</dbReference>
<feature type="non-terminal residue" evidence="7">
    <location>
        <position position="375"/>
    </location>
</feature>
<dbReference type="AlphaFoldDB" id="A0A2G8LKJ8"/>
<keyword evidence="2" id="KW-1015">Disulfide bond</keyword>
<comment type="caution">
    <text evidence="2">Lacks conserved residue(s) required for the propagation of feature annotation.</text>
</comment>
<proteinExistence type="predicted"/>
<feature type="transmembrane region" description="Helical" evidence="4">
    <location>
        <begin position="268"/>
        <end position="292"/>
    </location>
</feature>